<dbReference type="SMART" id="SM00451">
    <property type="entry name" value="ZnF_U1"/>
    <property type="match status" value="3"/>
</dbReference>
<feature type="domain" description="C2H2-type" evidence="6">
    <location>
        <begin position="216"/>
        <end position="240"/>
    </location>
</feature>
<comment type="caution">
    <text evidence="7">The sequence shown here is derived from an EMBL/GenBank/DDBJ whole genome shotgun (WGS) entry which is preliminary data.</text>
</comment>
<dbReference type="GO" id="GO:0008270">
    <property type="term" value="F:zinc ion binding"/>
    <property type="evidence" value="ECO:0007669"/>
    <property type="project" value="UniProtKB-KW"/>
</dbReference>
<evidence type="ECO:0000256" key="4">
    <source>
        <dbReference type="ARBA" id="ARBA00022833"/>
    </source>
</evidence>
<dbReference type="PANTHER" id="PTHR24379">
    <property type="entry name" value="KRAB AND ZINC FINGER DOMAIN-CONTAINING"/>
    <property type="match status" value="1"/>
</dbReference>
<evidence type="ECO:0000313" key="8">
    <source>
        <dbReference type="Proteomes" id="UP000326924"/>
    </source>
</evidence>
<dbReference type="InParanoid" id="A0A5J5F0C8"/>
<keyword evidence="4" id="KW-0862">Zinc</keyword>
<keyword evidence="2" id="KW-0677">Repeat</keyword>
<evidence type="ECO:0000256" key="2">
    <source>
        <dbReference type="ARBA" id="ARBA00022737"/>
    </source>
</evidence>
<dbReference type="SUPFAM" id="SSF57667">
    <property type="entry name" value="beta-beta-alpha zinc fingers"/>
    <property type="match status" value="3"/>
</dbReference>
<evidence type="ECO:0000256" key="1">
    <source>
        <dbReference type="ARBA" id="ARBA00022723"/>
    </source>
</evidence>
<dbReference type="GO" id="GO:0003676">
    <property type="term" value="F:nucleic acid binding"/>
    <property type="evidence" value="ECO:0007669"/>
    <property type="project" value="InterPro"/>
</dbReference>
<evidence type="ECO:0000259" key="6">
    <source>
        <dbReference type="PROSITE" id="PS50157"/>
    </source>
</evidence>
<dbReference type="Pfam" id="PF13912">
    <property type="entry name" value="zf-C2H2_6"/>
    <property type="match status" value="2"/>
</dbReference>
<dbReference type="InterPro" id="IPR036236">
    <property type="entry name" value="Znf_C2H2_sf"/>
</dbReference>
<dbReference type="InterPro" id="IPR013087">
    <property type="entry name" value="Znf_C2H2_type"/>
</dbReference>
<dbReference type="OrthoDB" id="6077919at2759"/>
<dbReference type="Pfam" id="PF12874">
    <property type="entry name" value="zf-met"/>
    <property type="match status" value="1"/>
</dbReference>
<keyword evidence="8" id="KW-1185">Reference proteome</keyword>
<dbReference type="SMART" id="SM00355">
    <property type="entry name" value="ZnF_C2H2"/>
    <property type="match status" value="8"/>
</dbReference>
<keyword evidence="3 5" id="KW-0863">Zinc-finger</keyword>
<accession>A0A5J5F0C8</accession>
<protein>
    <recommendedName>
        <fullName evidence="6">C2H2-type domain-containing protein</fullName>
    </recommendedName>
</protein>
<dbReference type="EMBL" id="VXIS01000060">
    <property type="protein sequence ID" value="KAA8909187.1"/>
    <property type="molecule type" value="Genomic_DNA"/>
</dbReference>
<dbReference type="InterPro" id="IPR003604">
    <property type="entry name" value="Matrin/U1-like-C_Znf_C2H2"/>
</dbReference>
<sequence length="294" mass="33617">MSSYCGACKREFGNRVSLLQHLMFSTAHSTAGYKCDMCSALFNTPELRLDHKNLKGHWRHQYKCDQCERMFHTPEAADEHMKALKHHASKYNCQTCDRQFGSEDACRQHMKAMGHKIAEYYCKPCRMTFQNENALNMHCKAPNHRNRGVDIKCPWCAKAYATASSLAGHLEGGKCVSGLDRESLYHDISSRDPSRVITSDRAERVATGKEYNGRAYECSMCKKDFATIDGLNSHLNSGIHDRKLYHCPNCRRQFESLSGLIAHYESEICDVMTFQVMQRTIEALVASNQIIYNY</sequence>
<name>A0A5J5F0C8_9PEZI</name>
<proteinExistence type="predicted"/>
<evidence type="ECO:0000256" key="3">
    <source>
        <dbReference type="ARBA" id="ARBA00022771"/>
    </source>
</evidence>
<evidence type="ECO:0000256" key="5">
    <source>
        <dbReference type="PROSITE-ProRule" id="PRU00042"/>
    </source>
</evidence>
<keyword evidence="1" id="KW-0479">Metal-binding</keyword>
<dbReference type="PROSITE" id="PS50157">
    <property type="entry name" value="ZINC_FINGER_C2H2_2"/>
    <property type="match status" value="4"/>
</dbReference>
<gene>
    <name evidence="7" type="ORF">FN846DRAFT_629584</name>
</gene>
<dbReference type="AlphaFoldDB" id="A0A5J5F0C8"/>
<dbReference type="PANTHER" id="PTHR24379:SF117">
    <property type="entry name" value="ZINC FINGER PROTEIN WECKLE"/>
    <property type="match status" value="1"/>
</dbReference>
<feature type="domain" description="C2H2-type" evidence="6">
    <location>
        <begin position="120"/>
        <end position="149"/>
    </location>
</feature>
<organism evidence="7 8">
    <name type="scientific">Sphaerosporella brunnea</name>
    <dbReference type="NCBI Taxonomy" id="1250544"/>
    <lineage>
        <taxon>Eukaryota</taxon>
        <taxon>Fungi</taxon>
        <taxon>Dikarya</taxon>
        <taxon>Ascomycota</taxon>
        <taxon>Pezizomycotina</taxon>
        <taxon>Pezizomycetes</taxon>
        <taxon>Pezizales</taxon>
        <taxon>Pyronemataceae</taxon>
        <taxon>Sphaerosporella</taxon>
    </lineage>
</organism>
<dbReference type="Gene3D" id="3.30.160.60">
    <property type="entry name" value="Classic Zinc Finger"/>
    <property type="match status" value="3"/>
</dbReference>
<dbReference type="Proteomes" id="UP000326924">
    <property type="component" value="Unassembled WGS sequence"/>
</dbReference>
<feature type="domain" description="C2H2-type" evidence="6">
    <location>
        <begin position="62"/>
        <end position="91"/>
    </location>
</feature>
<reference evidence="7 8" key="1">
    <citation type="submission" date="2019-09" db="EMBL/GenBank/DDBJ databases">
        <title>Draft genome of the ectomycorrhizal ascomycete Sphaerosporella brunnea.</title>
        <authorList>
            <consortium name="DOE Joint Genome Institute"/>
            <person name="Benucci G.M."/>
            <person name="Marozzi G."/>
            <person name="Antonielli L."/>
            <person name="Sanchez S."/>
            <person name="Marco P."/>
            <person name="Wang X."/>
            <person name="Falini L.B."/>
            <person name="Barry K."/>
            <person name="Haridas S."/>
            <person name="Lipzen A."/>
            <person name="Labutti K."/>
            <person name="Grigoriev I.V."/>
            <person name="Murat C."/>
            <person name="Martin F."/>
            <person name="Albertini E."/>
            <person name="Donnini D."/>
            <person name="Bonito G."/>
        </authorList>
    </citation>
    <scope>NUCLEOTIDE SEQUENCE [LARGE SCALE GENOMIC DNA]</scope>
    <source>
        <strain evidence="7 8">Sb_GMNB300</strain>
    </source>
</reference>
<evidence type="ECO:0000313" key="7">
    <source>
        <dbReference type="EMBL" id="KAA8909187.1"/>
    </source>
</evidence>
<feature type="domain" description="C2H2-type" evidence="6">
    <location>
        <begin position="91"/>
        <end position="115"/>
    </location>
</feature>
<dbReference type="PROSITE" id="PS00028">
    <property type="entry name" value="ZINC_FINGER_C2H2_1"/>
    <property type="match status" value="4"/>
</dbReference>